<dbReference type="OrthoDB" id="124041at2759"/>
<dbReference type="InterPro" id="IPR014719">
    <property type="entry name" value="Ribosomal_bL12_C/ClpS-like"/>
</dbReference>
<dbReference type="HAMAP" id="MF_00368">
    <property type="entry name" value="Ribosomal_bL12"/>
    <property type="match status" value="1"/>
</dbReference>
<evidence type="ECO:0000256" key="1">
    <source>
        <dbReference type="ARBA" id="ARBA00007197"/>
    </source>
</evidence>
<dbReference type="InterPro" id="IPR036235">
    <property type="entry name" value="Ribosomal_bL12_oligo_N_sf"/>
</dbReference>
<keyword evidence="3" id="KW-0687">Ribonucleoprotein</keyword>
<sequence length="448" mass="50039">MATETAIQDPRKHALEALKQRFAFVEADLLQQKNKKSIKEGDGKEPHRTTSLADKTDAAVTPSFNAQHKKDPEENAPAYLQLSQAVHENLLATNIKLSSRKGDMVDKTLHELLQNGDMAQKYMQKSRKINIDHFVLLDNYVQGRGVSTGSHIMALRMHSERSKKHMSMKQHKKCGSFDLPQELHKYDVFRPMHEMWKGYMMQLLNTEKSVGSVSSQADLHGAFILVAECKATSFSQEFLSLFSKLIAGKLHCMGTNSLQEIWACDLDIHHCIQESQRIYLGPTLMELQASTKCVSSNINDGPIQRFVKIKFYENVESSVNELSGLTLVKVSDLVEVLHDRLGIIEMPTMMVMMPGMVPRGLKGKGGGAAKKVEEKAEKTVLDVKLEGFDVAAKIKVIKEVRTFTDLGLKEAKDLVEKSPTLSKKGVTKEEAVSIIAKMKEVGAKVSME</sequence>
<reference evidence="6" key="1">
    <citation type="submission" date="2020-03" db="EMBL/GenBank/DDBJ databases">
        <title>Castanea mollissima Vanexum genome sequencing.</title>
        <authorList>
            <person name="Staton M."/>
        </authorList>
    </citation>
    <scope>NUCLEOTIDE SEQUENCE</scope>
    <source>
        <tissue evidence="6">Leaf</tissue>
    </source>
</reference>
<dbReference type="Proteomes" id="UP000737018">
    <property type="component" value="Unassembled WGS sequence"/>
</dbReference>
<protein>
    <recommendedName>
        <fullName evidence="5">Large ribosomal subunit protein bL12 C-terminal domain-containing protein</fullName>
    </recommendedName>
</protein>
<dbReference type="Gene3D" id="3.30.1390.10">
    <property type="match status" value="1"/>
</dbReference>
<comment type="caution">
    <text evidence="6">The sequence shown here is derived from an EMBL/GenBank/DDBJ whole genome shotgun (WGS) entry which is preliminary data.</text>
</comment>
<evidence type="ECO:0000313" key="7">
    <source>
        <dbReference type="Proteomes" id="UP000737018"/>
    </source>
</evidence>
<keyword evidence="7" id="KW-1185">Reference proteome</keyword>
<name>A0A8J4R115_9ROSI</name>
<comment type="similarity">
    <text evidence="1">Belongs to the bacterial ribosomal protein bL12 family.</text>
</comment>
<evidence type="ECO:0000256" key="4">
    <source>
        <dbReference type="SAM" id="MobiDB-lite"/>
    </source>
</evidence>
<gene>
    <name evidence="6" type="ORF">CMV_015719</name>
</gene>
<dbReference type="SUPFAM" id="SSF54736">
    <property type="entry name" value="ClpS-like"/>
    <property type="match status" value="1"/>
</dbReference>
<dbReference type="EMBL" id="JRKL02002323">
    <property type="protein sequence ID" value="KAF3959480.1"/>
    <property type="molecule type" value="Genomic_DNA"/>
</dbReference>
<evidence type="ECO:0000313" key="6">
    <source>
        <dbReference type="EMBL" id="KAF3959480.1"/>
    </source>
</evidence>
<dbReference type="SUPFAM" id="SSF48300">
    <property type="entry name" value="Ribosomal protein L7/12, oligomerisation (N-terminal) domain"/>
    <property type="match status" value="1"/>
</dbReference>
<feature type="region of interest" description="Disordered" evidence="4">
    <location>
        <begin position="34"/>
        <end position="72"/>
    </location>
</feature>
<evidence type="ECO:0000259" key="5">
    <source>
        <dbReference type="Pfam" id="PF00542"/>
    </source>
</evidence>
<organism evidence="6 7">
    <name type="scientific">Castanea mollissima</name>
    <name type="common">Chinese chestnut</name>
    <dbReference type="NCBI Taxonomy" id="60419"/>
    <lineage>
        <taxon>Eukaryota</taxon>
        <taxon>Viridiplantae</taxon>
        <taxon>Streptophyta</taxon>
        <taxon>Embryophyta</taxon>
        <taxon>Tracheophyta</taxon>
        <taxon>Spermatophyta</taxon>
        <taxon>Magnoliopsida</taxon>
        <taxon>eudicotyledons</taxon>
        <taxon>Gunneridae</taxon>
        <taxon>Pentapetalae</taxon>
        <taxon>rosids</taxon>
        <taxon>fabids</taxon>
        <taxon>Fagales</taxon>
        <taxon>Fagaceae</taxon>
        <taxon>Castanea</taxon>
    </lineage>
</organism>
<dbReference type="InterPro" id="IPR013823">
    <property type="entry name" value="Ribosomal_bL12_C"/>
</dbReference>
<dbReference type="GO" id="GO:0003729">
    <property type="term" value="F:mRNA binding"/>
    <property type="evidence" value="ECO:0007669"/>
    <property type="project" value="TreeGrafter"/>
</dbReference>
<dbReference type="Gene3D" id="1.20.5.710">
    <property type="entry name" value="Single helix bin"/>
    <property type="match status" value="1"/>
</dbReference>
<evidence type="ECO:0000256" key="3">
    <source>
        <dbReference type="ARBA" id="ARBA00023274"/>
    </source>
</evidence>
<dbReference type="PANTHER" id="PTHR45987">
    <property type="entry name" value="39S RIBOSOMAL PROTEIN L12"/>
    <property type="match status" value="1"/>
</dbReference>
<dbReference type="Pfam" id="PF00542">
    <property type="entry name" value="Ribosomal_L12"/>
    <property type="match status" value="1"/>
</dbReference>
<dbReference type="FunFam" id="3.30.1390.10:FF:000001">
    <property type="entry name" value="50S ribosomal protein L7/L12"/>
    <property type="match status" value="1"/>
</dbReference>
<dbReference type="InterPro" id="IPR000206">
    <property type="entry name" value="Ribosomal_bL12"/>
</dbReference>
<dbReference type="CDD" id="cd00387">
    <property type="entry name" value="Ribosomal_L7_L12"/>
    <property type="match status" value="1"/>
</dbReference>
<dbReference type="GO" id="GO:0006412">
    <property type="term" value="P:translation"/>
    <property type="evidence" value="ECO:0007669"/>
    <property type="project" value="InterPro"/>
</dbReference>
<keyword evidence="2" id="KW-0689">Ribosomal protein</keyword>
<dbReference type="GO" id="GO:1990904">
    <property type="term" value="C:ribonucleoprotein complex"/>
    <property type="evidence" value="ECO:0007669"/>
    <property type="project" value="UniProtKB-KW"/>
</dbReference>
<feature type="compositionally biased region" description="Basic and acidic residues" evidence="4">
    <location>
        <begin position="37"/>
        <end position="48"/>
    </location>
</feature>
<dbReference type="PANTHER" id="PTHR45987:SF4">
    <property type="entry name" value="LARGE RIBOSOMAL SUBUNIT PROTEIN BL12M"/>
    <property type="match status" value="1"/>
</dbReference>
<proteinExistence type="inferred from homology"/>
<accession>A0A8J4R115</accession>
<dbReference type="AlphaFoldDB" id="A0A8J4R115"/>
<dbReference type="GO" id="GO:0005840">
    <property type="term" value="C:ribosome"/>
    <property type="evidence" value="ECO:0007669"/>
    <property type="project" value="UniProtKB-KW"/>
</dbReference>
<dbReference type="GO" id="GO:0003735">
    <property type="term" value="F:structural constituent of ribosome"/>
    <property type="evidence" value="ECO:0007669"/>
    <property type="project" value="InterPro"/>
</dbReference>
<feature type="domain" description="Large ribosomal subunit protein bL12 C-terminal" evidence="5">
    <location>
        <begin position="382"/>
        <end position="447"/>
    </location>
</feature>
<evidence type="ECO:0000256" key="2">
    <source>
        <dbReference type="ARBA" id="ARBA00022980"/>
    </source>
</evidence>